<dbReference type="Gene3D" id="3.40.605.10">
    <property type="entry name" value="Aldehyde Dehydrogenase, Chain A, domain 1"/>
    <property type="match status" value="1"/>
</dbReference>
<evidence type="ECO:0000313" key="4">
    <source>
        <dbReference type="EMBL" id="CAD7254634.1"/>
    </source>
</evidence>
<keyword evidence="5" id="KW-1185">Reference proteome</keyword>
<dbReference type="Gene3D" id="3.40.309.10">
    <property type="entry name" value="Aldehyde Dehydrogenase, Chain A, domain 2"/>
    <property type="match status" value="2"/>
</dbReference>
<dbReference type="AlphaFoldDB" id="A0A7R9FTJ6"/>
<dbReference type="GO" id="GO:0004777">
    <property type="term" value="F:succinate-semialdehyde dehydrogenase (NAD+) activity"/>
    <property type="evidence" value="ECO:0007669"/>
    <property type="project" value="TreeGrafter"/>
</dbReference>
<dbReference type="GO" id="GO:0009450">
    <property type="term" value="P:gamma-aminobutyric acid catabolic process"/>
    <property type="evidence" value="ECO:0007669"/>
    <property type="project" value="TreeGrafter"/>
</dbReference>
<dbReference type="Pfam" id="PF00171">
    <property type="entry name" value="Aldedh"/>
    <property type="match status" value="2"/>
</dbReference>
<organism evidence="4">
    <name type="scientific">Darwinula stevensoni</name>
    <dbReference type="NCBI Taxonomy" id="69355"/>
    <lineage>
        <taxon>Eukaryota</taxon>
        <taxon>Metazoa</taxon>
        <taxon>Ecdysozoa</taxon>
        <taxon>Arthropoda</taxon>
        <taxon>Crustacea</taxon>
        <taxon>Oligostraca</taxon>
        <taxon>Ostracoda</taxon>
        <taxon>Podocopa</taxon>
        <taxon>Podocopida</taxon>
        <taxon>Darwinulocopina</taxon>
        <taxon>Darwinuloidea</taxon>
        <taxon>Darwinulidae</taxon>
        <taxon>Darwinula</taxon>
    </lineage>
</organism>
<evidence type="ECO:0000259" key="3">
    <source>
        <dbReference type="Pfam" id="PF00171"/>
    </source>
</evidence>
<comment type="similarity">
    <text evidence="1">Belongs to the aldehyde dehydrogenase family.</text>
</comment>
<dbReference type="FunFam" id="3.40.605.10:FF:000007">
    <property type="entry name" value="NAD/NADP-dependent betaine aldehyde dehydrogenase"/>
    <property type="match status" value="1"/>
</dbReference>
<evidence type="ECO:0000256" key="1">
    <source>
        <dbReference type="ARBA" id="ARBA00009986"/>
    </source>
</evidence>
<dbReference type="Proteomes" id="UP000677054">
    <property type="component" value="Unassembled WGS sequence"/>
</dbReference>
<feature type="domain" description="Aldehyde dehydrogenase" evidence="3">
    <location>
        <begin position="85"/>
        <end position="540"/>
    </location>
</feature>
<accession>A0A7R9FTJ6</accession>
<dbReference type="InterPro" id="IPR016163">
    <property type="entry name" value="Ald_DH_C"/>
</dbReference>
<feature type="domain" description="Aldehyde dehydrogenase" evidence="3">
    <location>
        <begin position="4"/>
        <end position="67"/>
    </location>
</feature>
<dbReference type="NCBIfam" id="NF007497">
    <property type="entry name" value="PRK10090.1"/>
    <property type="match status" value="1"/>
</dbReference>
<dbReference type="PANTHER" id="PTHR43353:SF5">
    <property type="entry name" value="SUCCINATE-SEMIALDEHYDE DEHYDROGENASE, MITOCHONDRIAL"/>
    <property type="match status" value="1"/>
</dbReference>
<name>A0A7R9FTJ6_9CRUS</name>
<dbReference type="EMBL" id="LR910652">
    <property type="protein sequence ID" value="CAD7254634.1"/>
    <property type="molecule type" value="Genomic_DNA"/>
</dbReference>
<dbReference type="OrthoDB" id="310895at2759"/>
<reference evidence="4" key="1">
    <citation type="submission" date="2020-11" db="EMBL/GenBank/DDBJ databases">
        <authorList>
            <person name="Tran Van P."/>
        </authorList>
    </citation>
    <scope>NUCLEOTIDE SEQUENCE</scope>
</reference>
<dbReference type="InterPro" id="IPR016161">
    <property type="entry name" value="Ald_DH/histidinol_DH"/>
</dbReference>
<gene>
    <name evidence="4" type="ORF">DSTB1V02_LOCUS14380</name>
</gene>
<evidence type="ECO:0000313" key="5">
    <source>
        <dbReference type="Proteomes" id="UP000677054"/>
    </source>
</evidence>
<keyword evidence="2" id="KW-0560">Oxidoreductase</keyword>
<dbReference type="InterPro" id="IPR050740">
    <property type="entry name" value="Aldehyde_DH_Superfamily"/>
</dbReference>
<sequence length="544" mass="59539">PAAQGGTFYLPTIIANASLDMEMSQEETFGPVAACYRFSTEEEVIKMANDTEYGLSSYFYTRDIGRLGYKQVQIYHNYFNGGFLENAAEFIEVRNPATETIFAKVACATPDEARLAVEKAKIAQQLWRKLSSQERGEHLHRLASVLTAQAKTLAPVLANETGKSLEDATNEVLYAAEILRYHAGWARRIEGEVIPSDNAQENIFLMREPLGVAVCLIPFNFPIYTLLRKIAPALITGNTVIVRPSNHTPCSALAFAQVVQQAALPPGVVNIMCMSHETAATLCTQPAVAMISLTGSVYAGQQVLEYCKHNIAKASLELGGKTPAIVADDTHLQAAAQAIVASKTTHSGQLCTAVERVYAQAKIHDKLLALLKTYMQGKTLGNRQIDPLHMGPLVNAAAQTRTHAMVMKAIAQGATLETGGYLPDGPGYFYPPTLLSHCRQDMEIVQEETFAPILCVLAYENIEDALSMANDHQFGLSSVLFTERYRDIMLAANTIEAGELYINRIPADPYQGYHAGWKRSGLGGDDGKHGMLEFTQTRLVVMPY</sequence>
<dbReference type="PANTHER" id="PTHR43353">
    <property type="entry name" value="SUCCINATE-SEMIALDEHYDE DEHYDROGENASE, MITOCHONDRIAL"/>
    <property type="match status" value="1"/>
</dbReference>
<protein>
    <recommendedName>
        <fullName evidence="3">Aldehyde dehydrogenase domain-containing protein</fullName>
    </recommendedName>
</protein>
<dbReference type="InterPro" id="IPR015590">
    <property type="entry name" value="Aldehyde_DH_dom"/>
</dbReference>
<dbReference type="InterPro" id="IPR016162">
    <property type="entry name" value="Ald_DH_N"/>
</dbReference>
<dbReference type="SUPFAM" id="SSF53720">
    <property type="entry name" value="ALDH-like"/>
    <property type="match status" value="2"/>
</dbReference>
<proteinExistence type="inferred from homology"/>
<feature type="non-terminal residue" evidence="4">
    <location>
        <position position="1"/>
    </location>
</feature>
<evidence type="ECO:0000256" key="2">
    <source>
        <dbReference type="ARBA" id="ARBA00023002"/>
    </source>
</evidence>
<dbReference type="EMBL" id="CAJPEV010011134">
    <property type="protein sequence ID" value="CAG0906175.1"/>
    <property type="molecule type" value="Genomic_DNA"/>
</dbReference>